<keyword evidence="1" id="KW-1133">Transmembrane helix</keyword>
<evidence type="ECO:0000256" key="1">
    <source>
        <dbReference type="SAM" id="Phobius"/>
    </source>
</evidence>
<keyword evidence="1" id="KW-0472">Membrane</keyword>
<protein>
    <submittedName>
        <fullName evidence="2">Uncharacterized protein</fullName>
    </submittedName>
</protein>
<dbReference type="EMBL" id="SYUV01000078">
    <property type="protein sequence ID" value="TKF26945.1"/>
    <property type="molecule type" value="Genomic_DNA"/>
</dbReference>
<dbReference type="Proteomes" id="UP000307574">
    <property type="component" value="Unassembled WGS sequence"/>
</dbReference>
<feature type="transmembrane region" description="Helical" evidence="1">
    <location>
        <begin position="40"/>
        <end position="59"/>
    </location>
</feature>
<comment type="caution">
    <text evidence="2">The sequence shown here is derived from an EMBL/GenBank/DDBJ whole genome shotgun (WGS) entry which is preliminary data.</text>
</comment>
<dbReference type="RefSeq" id="WP_136981223.1">
    <property type="nucleotide sequence ID" value="NZ_SYUV01000078.1"/>
</dbReference>
<evidence type="ECO:0000313" key="2">
    <source>
        <dbReference type="EMBL" id="TKF26945.1"/>
    </source>
</evidence>
<reference evidence="2 3" key="1">
    <citation type="submission" date="2019-04" db="EMBL/GenBank/DDBJ databases">
        <title>A reverse ecology approach based on a biological definition of microbial populations.</title>
        <authorList>
            <person name="Arevalo P."/>
            <person name="Vaninsberghe D."/>
            <person name="Elsherbini J."/>
            <person name="Gore J."/>
            <person name="Polz M."/>
        </authorList>
    </citation>
    <scope>NUCLEOTIDE SEQUENCE [LARGE SCALE GENOMIC DNA]</scope>
    <source>
        <strain evidence="2 3">10N.261.46.F4</strain>
    </source>
</reference>
<evidence type="ECO:0000313" key="3">
    <source>
        <dbReference type="Proteomes" id="UP000307574"/>
    </source>
</evidence>
<gene>
    <name evidence="2" type="ORF">FCV50_20365</name>
</gene>
<keyword evidence="1" id="KW-0812">Transmembrane</keyword>
<proteinExistence type="predicted"/>
<name>A0A4U1YZ12_9VIBR</name>
<dbReference type="AlphaFoldDB" id="A0A4U1YZ12"/>
<accession>A0A4U1YZ12</accession>
<sequence length="65" mass="6880">MAKTHFHSNSRQRWFKPSVSMGLKGAQYSSIAASRVCPQFIVLAGAVGFISGAVIGGVLDELDAL</sequence>
<organism evidence="2 3">
    <name type="scientific">Vibrio kanaloae</name>
    <dbReference type="NCBI Taxonomy" id="170673"/>
    <lineage>
        <taxon>Bacteria</taxon>
        <taxon>Pseudomonadati</taxon>
        <taxon>Pseudomonadota</taxon>
        <taxon>Gammaproteobacteria</taxon>
        <taxon>Vibrionales</taxon>
        <taxon>Vibrionaceae</taxon>
        <taxon>Vibrio</taxon>
    </lineage>
</organism>